<keyword evidence="1" id="KW-0808">Transferase</keyword>
<dbReference type="PANTHER" id="PTHR43877">
    <property type="entry name" value="AMINOALKYLPHOSPHONATE N-ACETYLTRANSFERASE-RELATED-RELATED"/>
    <property type="match status" value="1"/>
</dbReference>
<dbReference type="InterPro" id="IPR016181">
    <property type="entry name" value="Acyl_CoA_acyltransferase"/>
</dbReference>
<keyword evidence="5" id="KW-1185">Reference proteome</keyword>
<evidence type="ECO:0000313" key="4">
    <source>
        <dbReference type="EMBL" id="WQB99060.1"/>
    </source>
</evidence>
<dbReference type="CDD" id="cd04301">
    <property type="entry name" value="NAT_SF"/>
    <property type="match status" value="1"/>
</dbReference>
<dbReference type="PANTHER" id="PTHR43877:SF2">
    <property type="entry name" value="AMINOALKYLPHOSPHONATE N-ACETYLTRANSFERASE-RELATED"/>
    <property type="match status" value="1"/>
</dbReference>
<reference evidence="4 5" key="1">
    <citation type="submission" date="2023-11" db="EMBL/GenBank/DDBJ databases">
        <authorList>
            <person name="Panchal A.K."/>
            <person name="Meaney J.S."/>
            <person name="Karas B.J."/>
            <person name="diCenzo G.C."/>
        </authorList>
    </citation>
    <scope>NUCLEOTIDE SEQUENCE [LARGE SCALE GENOMIC DNA]</scope>
    <source>
        <strain evidence="4 5">NZP2235</strain>
    </source>
</reference>
<evidence type="ECO:0000313" key="5">
    <source>
        <dbReference type="Proteomes" id="UP001322481"/>
    </source>
</evidence>
<dbReference type="Proteomes" id="UP001322481">
    <property type="component" value="Chromosome"/>
</dbReference>
<accession>A0ABZ0VPA6</accession>
<keyword evidence="2" id="KW-0012">Acyltransferase</keyword>
<evidence type="ECO:0000256" key="1">
    <source>
        <dbReference type="ARBA" id="ARBA00022679"/>
    </source>
</evidence>
<protein>
    <submittedName>
        <fullName evidence="4">GNAT family N-acetyltransferase</fullName>
    </submittedName>
</protein>
<feature type="domain" description="N-acetyltransferase" evidence="3">
    <location>
        <begin position="2"/>
        <end position="143"/>
    </location>
</feature>
<proteinExistence type="predicted"/>
<dbReference type="EMBL" id="CP139858">
    <property type="protein sequence ID" value="WQB99060.1"/>
    <property type="molecule type" value="Genomic_DNA"/>
</dbReference>
<evidence type="ECO:0000259" key="3">
    <source>
        <dbReference type="PROSITE" id="PS51186"/>
    </source>
</evidence>
<gene>
    <name evidence="4" type="ORF">U0R22_003230</name>
</gene>
<name>A0ABZ0VPA6_9HYPH</name>
<dbReference type="InterPro" id="IPR050832">
    <property type="entry name" value="Bact_Acetyltransf"/>
</dbReference>
<dbReference type="Gene3D" id="3.40.630.30">
    <property type="match status" value="1"/>
</dbReference>
<sequence length="147" mass="16031">MIVTRRATFADMAAVIDCVEVSLEATYGGLWTSEPLKAGDDDWTNAWVACDPQRIIGVGLSQADVVSDLWIHPSAHGLGAGTALLAVLESEIASRGFATGRLRCLEPNVRSRSFYASRGWVEVRIYPHETIPLNTIDMTKLIGSKEK</sequence>
<dbReference type="InterPro" id="IPR000182">
    <property type="entry name" value="GNAT_dom"/>
</dbReference>
<dbReference type="PROSITE" id="PS51186">
    <property type="entry name" value="GNAT"/>
    <property type="match status" value="1"/>
</dbReference>
<dbReference type="SUPFAM" id="SSF55729">
    <property type="entry name" value="Acyl-CoA N-acyltransferases (Nat)"/>
    <property type="match status" value="1"/>
</dbReference>
<evidence type="ECO:0000256" key="2">
    <source>
        <dbReference type="ARBA" id="ARBA00023315"/>
    </source>
</evidence>
<dbReference type="RefSeq" id="WP_322419140.1">
    <property type="nucleotide sequence ID" value="NZ_CP139858.1"/>
</dbReference>
<dbReference type="Pfam" id="PF00583">
    <property type="entry name" value="Acetyltransf_1"/>
    <property type="match status" value="1"/>
</dbReference>
<organism evidence="4 5">
    <name type="scientific">Mesorhizobium huakuii</name>
    <dbReference type="NCBI Taxonomy" id="28104"/>
    <lineage>
        <taxon>Bacteria</taxon>
        <taxon>Pseudomonadati</taxon>
        <taxon>Pseudomonadota</taxon>
        <taxon>Alphaproteobacteria</taxon>
        <taxon>Hyphomicrobiales</taxon>
        <taxon>Phyllobacteriaceae</taxon>
        <taxon>Mesorhizobium</taxon>
    </lineage>
</organism>